<dbReference type="AlphaFoldDB" id="A0A829YHS8"/>
<gene>
    <name evidence="3" type="ORF">GCM10011487_43680</name>
</gene>
<proteinExistence type="predicted"/>
<organism evidence="3 4">
    <name type="scientific">Steroidobacter agaridevorans</name>
    <dbReference type="NCBI Taxonomy" id="2695856"/>
    <lineage>
        <taxon>Bacteria</taxon>
        <taxon>Pseudomonadati</taxon>
        <taxon>Pseudomonadota</taxon>
        <taxon>Gammaproteobacteria</taxon>
        <taxon>Steroidobacterales</taxon>
        <taxon>Steroidobacteraceae</taxon>
        <taxon>Steroidobacter</taxon>
    </lineage>
</organism>
<feature type="signal peptide" evidence="2">
    <location>
        <begin position="1"/>
        <end position="22"/>
    </location>
</feature>
<feature type="region of interest" description="Disordered" evidence="1">
    <location>
        <begin position="401"/>
        <end position="420"/>
    </location>
</feature>
<evidence type="ECO:0000256" key="2">
    <source>
        <dbReference type="SAM" id="SignalP"/>
    </source>
</evidence>
<name>A0A829YHS8_9GAMM</name>
<feature type="chain" id="PRO_5032932547" evidence="2">
    <location>
        <begin position="23"/>
        <end position="420"/>
    </location>
</feature>
<protein>
    <submittedName>
        <fullName evidence="3">Uncharacterized protein</fullName>
    </submittedName>
</protein>
<dbReference type="EMBL" id="BLJN01000004">
    <property type="protein sequence ID" value="GFE82368.1"/>
    <property type="molecule type" value="Genomic_DNA"/>
</dbReference>
<evidence type="ECO:0000313" key="3">
    <source>
        <dbReference type="EMBL" id="GFE82368.1"/>
    </source>
</evidence>
<dbReference type="RefSeq" id="WP_161814019.1">
    <property type="nucleotide sequence ID" value="NZ_BLJN01000004.1"/>
</dbReference>
<evidence type="ECO:0000313" key="4">
    <source>
        <dbReference type="Proteomes" id="UP000445000"/>
    </source>
</evidence>
<dbReference type="Proteomes" id="UP000445000">
    <property type="component" value="Unassembled WGS sequence"/>
</dbReference>
<keyword evidence="4" id="KW-1185">Reference proteome</keyword>
<keyword evidence="2" id="KW-0732">Signal</keyword>
<evidence type="ECO:0000256" key="1">
    <source>
        <dbReference type="SAM" id="MobiDB-lite"/>
    </source>
</evidence>
<reference evidence="4" key="1">
    <citation type="submission" date="2020-01" db="EMBL/GenBank/DDBJ databases">
        <title>'Steroidobacter agaridevorans' sp. nov., agar-degrading bacteria isolated from rhizosphere soils.</title>
        <authorList>
            <person name="Ikenaga M."/>
            <person name="Kataoka M."/>
            <person name="Murouchi A."/>
            <person name="Katsuragi S."/>
            <person name="Sakai M."/>
        </authorList>
    </citation>
    <scope>NUCLEOTIDE SEQUENCE [LARGE SCALE GENOMIC DNA]</scope>
    <source>
        <strain evidence="4">YU21-B</strain>
    </source>
</reference>
<sequence>MNSIGRAGIALAAFAAPCVAMAAWTKAYVVEWNEPAIYYGAKAGVIDPGTDCPQGTNPEIDWVKVLMEAGYTREEAEWLRNPANPTRSPVHGQNQMAFRGKARANVYVNPTSTPDPGLVGVSGTLAEGLDLDGNAKTGFTSPDGEKGIDNNFYKTVGCWKTYRGPRRLSSGALQFNDSMRNGAWTTLIVVAGQGDDPMNDKDVNVGFYLSDDKMVKDGNGNIAPDYTFSIKPHARYEAIFPARIKNGVITSTKAVSGVLREPAYWRDLELERAQIKLTMKADGSLSGYVGGYRPWEHVYKGWVNARGPVIEALTWVQLPGVYYALRRNADYSPSGAKGEKTHISYALRVDALPAFVMSPDASQQVAAVASYKSLAPAETGRVSGLFPQVVDGIFIDPKAKQQAGPNAVITPPENIAKAKE</sequence>
<comment type="caution">
    <text evidence="3">The sequence shown here is derived from an EMBL/GenBank/DDBJ whole genome shotgun (WGS) entry which is preliminary data.</text>
</comment>
<accession>A0A829YHS8</accession>